<dbReference type="SMART" id="SM00401">
    <property type="entry name" value="ZnF_GATA"/>
    <property type="match status" value="1"/>
</dbReference>
<evidence type="ECO:0000256" key="1">
    <source>
        <dbReference type="ARBA" id="ARBA00004123"/>
    </source>
</evidence>
<dbReference type="EMBL" id="LK023313">
    <property type="protein sequence ID" value="CDS02769.1"/>
    <property type="molecule type" value="Genomic_DNA"/>
</dbReference>
<feature type="compositionally biased region" description="Polar residues" evidence="7">
    <location>
        <begin position="42"/>
        <end position="56"/>
    </location>
</feature>
<evidence type="ECO:0000313" key="9">
    <source>
        <dbReference type="EMBL" id="CDS02769.1"/>
    </source>
</evidence>
<comment type="subcellular location">
    <subcellularLocation>
        <location evidence="1">Nucleus</location>
    </subcellularLocation>
</comment>
<feature type="region of interest" description="Disordered" evidence="7">
    <location>
        <begin position="114"/>
        <end position="146"/>
    </location>
</feature>
<dbReference type="Pfam" id="PF00320">
    <property type="entry name" value="GATA"/>
    <property type="match status" value="1"/>
</dbReference>
<dbReference type="GO" id="GO:0008270">
    <property type="term" value="F:zinc ion binding"/>
    <property type="evidence" value="ECO:0007669"/>
    <property type="project" value="UniProtKB-KW"/>
</dbReference>
<dbReference type="InterPro" id="IPR000679">
    <property type="entry name" value="Znf_GATA"/>
</dbReference>
<feature type="domain" description="GATA-type" evidence="8">
    <location>
        <begin position="55"/>
        <end position="108"/>
    </location>
</feature>
<evidence type="ECO:0000256" key="2">
    <source>
        <dbReference type="ARBA" id="ARBA00022723"/>
    </source>
</evidence>
<dbReference type="AlphaFoldDB" id="A0A077W8F2"/>
<evidence type="ECO:0000256" key="5">
    <source>
        <dbReference type="ARBA" id="ARBA00023242"/>
    </source>
</evidence>
<keyword evidence="5" id="KW-0539">Nucleus</keyword>
<evidence type="ECO:0000259" key="8">
    <source>
        <dbReference type="PROSITE" id="PS50114"/>
    </source>
</evidence>
<dbReference type="GO" id="GO:0045944">
    <property type="term" value="P:positive regulation of transcription by RNA polymerase II"/>
    <property type="evidence" value="ECO:0007669"/>
    <property type="project" value="TreeGrafter"/>
</dbReference>
<dbReference type="GO" id="GO:0005634">
    <property type="term" value="C:nucleus"/>
    <property type="evidence" value="ECO:0007669"/>
    <property type="project" value="UniProtKB-SubCell"/>
</dbReference>
<dbReference type="GO" id="GO:0000978">
    <property type="term" value="F:RNA polymerase II cis-regulatory region sequence-specific DNA binding"/>
    <property type="evidence" value="ECO:0007669"/>
    <property type="project" value="TreeGrafter"/>
</dbReference>
<evidence type="ECO:0000256" key="7">
    <source>
        <dbReference type="SAM" id="MobiDB-lite"/>
    </source>
</evidence>
<dbReference type="InterPro" id="IPR013088">
    <property type="entry name" value="Znf_NHR/GATA"/>
</dbReference>
<feature type="region of interest" description="Disordered" evidence="7">
    <location>
        <begin position="36"/>
        <end position="56"/>
    </location>
</feature>
<dbReference type="PRINTS" id="PR00619">
    <property type="entry name" value="GATAZNFINGER"/>
</dbReference>
<feature type="compositionally biased region" description="Basic and acidic residues" evidence="7">
    <location>
        <begin position="125"/>
        <end position="136"/>
    </location>
</feature>
<evidence type="ECO:0000256" key="6">
    <source>
        <dbReference type="PROSITE-ProRule" id="PRU00094"/>
    </source>
</evidence>
<dbReference type="OrthoDB" id="515401at2759"/>
<dbReference type="FunFam" id="3.30.50.10:FF:000007">
    <property type="entry name" value="Nitrogen regulatory AreA, N-terminal"/>
    <property type="match status" value="1"/>
</dbReference>
<feature type="compositionally biased region" description="Basic and acidic residues" evidence="7">
    <location>
        <begin position="376"/>
        <end position="400"/>
    </location>
</feature>
<dbReference type="CDD" id="cd00202">
    <property type="entry name" value="ZnF_GATA"/>
    <property type="match status" value="1"/>
</dbReference>
<dbReference type="InterPro" id="IPR039355">
    <property type="entry name" value="Transcription_factor_GATA"/>
</dbReference>
<dbReference type="PANTHER" id="PTHR10071:SF281">
    <property type="entry name" value="BOX A-BINDING FACTOR-RELATED"/>
    <property type="match status" value="1"/>
</dbReference>
<accession>A0A077W8F2</accession>
<proteinExistence type="predicted"/>
<keyword evidence="4" id="KW-0862">Zinc</keyword>
<keyword evidence="3 6" id="KW-0863">Zinc-finger</keyword>
<dbReference type="PROSITE" id="PS00344">
    <property type="entry name" value="GATA_ZN_FINGER_1"/>
    <property type="match status" value="1"/>
</dbReference>
<keyword evidence="2" id="KW-0479">Metal-binding</keyword>
<reference evidence="9" key="1">
    <citation type="journal article" date="2014" name="Genome Announc.">
        <title>De novo whole-genome sequence and genome annotation of Lichtheimia ramosa.</title>
        <authorList>
            <person name="Linde J."/>
            <person name="Schwartze V."/>
            <person name="Binder U."/>
            <person name="Lass-Florl C."/>
            <person name="Voigt K."/>
            <person name="Horn F."/>
        </authorList>
    </citation>
    <scope>NUCLEOTIDE SEQUENCE</scope>
    <source>
        <strain evidence="9">JMRC FSU:6197</strain>
    </source>
</reference>
<dbReference type="GO" id="GO:0000122">
    <property type="term" value="P:negative regulation of transcription by RNA polymerase II"/>
    <property type="evidence" value="ECO:0007669"/>
    <property type="project" value="TreeGrafter"/>
</dbReference>
<gene>
    <name evidence="9" type="ORF">LRAMOSA00173</name>
</gene>
<protein>
    <recommendedName>
        <fullName evidence="8">GATA-type domain-containing protein</fullName>
    </recommendedName>
</protein>
<evidence type="ECO:0000256" key="4">
    <source>
        <dbReference type="ARBA" id="ARBA00022833"/>
    </source>
</evidence>
<dbReference type="SUPFAM" id="SSF57716">
    <property type="entry name" value="Glucocorticoid receptor-like (DNA-binding domain)"/>
    <property type="match status" value="1"/>
</dbReference>
<dbReference type="PROSITE" id="PS50114">
    <property type="entry name" value="GATA_ZN_FINGER_2"/>
    <property type="match status" value="1"/>
</dbReference>
<sequence>MLLRRNIQHHQSLQHEQYNNPATDFSRHNMPTCNNDDMYLNHNGNKGQSRTNDNSNSNISCHNCGTTTTPLWRRDEDGRTICNACGLYYKLHHMNRPISMKNTIIKRRRRFSIKSHDANMSSSRKQQDIEEEERHQTMKSNKSSIPMTSDRWINARDSCSRRQHNTFDDVHTTGTYFRRSMSSYSQSSNSNDEDNDLLCHIQTILDDQHLSMDQLEPIFNAMLQSSTSFQSDKHRSMPTTSFPAHMSKHSLPSALAYCLEDPQVFMNALTRRREELKAQMQTIDVLLTGLESMTSSSTAKQQNKPLLYTQHESNSSKSQHKSAFLPPKSLSTREIFSKRVSRVNHDPLELMSINNSRDVISFMHDHDGDYGTSMKDQQKQKHELDTKAREKSRYDYSLHH</sequence>
<dbReference type="Gene3D" id="3.30.50.10">
    <property type="entry name" value="Erythroid Transcription Factor GATA-1, subunit A"/>
    <property type="match status" value="1"/>
</dbReference>
<dbReference type="GO" id="GO:0000981">
    <property type="term" value="F:DNA-binding transcription factor activity, RNA polymerase II-specific"/>
    <property type="evidence" value="ECO:0007669"/>
    <property type="project" value="TreeGrafter"/>
</dbReference>
<evidence type="ECO:0000256" key="3">
    <source>
        <dbReference type="ARBA" id="ARBA00022771"/>
    </source>
</evidence>
<feature type="region of interest" description="Disordered" evidence="7">
    <location>
        <begin position="369"/>
        <end position="400"/>
    </location>
</feature>
<organism evidence="9">
    <name type="scientific">Lichtheimia ramosa</name>
    <dbReference type="NCBI Taxonomy" id="688394"/>
    <lineage>
        <taxon>Eukaryota</taxon>
        <taxon>Fungi</taxon>
        <taxon>Fungi incertae sedis</taxon>
        <taxon>Mucoromycota</taxon>
        <taxon>Mucoromycotina</taxon>
        <taxon>Mucoromycetes</taxon>
        <taxon>Mucorales</taxon>
        <taxon>Lichtheimiaceae</taxon>
        <taxon>Lichtheimia</taxon>
    </lineage>
</organism>
<dbReference type="PANTHER" id="PTHR10071">
    <property type="entry name" value="TRANSCRIPTION FACTOR GATA FAMILY MEMBER"/>
    <property type="match status" value="1"/>
</dbReference>
<name>A0A077W8F2_9FUNG</name>